<organism evidence="1 2">
    <name type="scientific">Achlya hypogyna</name>
    <name type="common">Oomycete</name>
    <name type="synonym">Protoachlya hypogyna</name>
    <dbReference type="NCBI Taxonomy" id="1202772"/>
    <lineage>
        <taxon>Eukaryota</taxon>
        <taxon>Sar</taxon>
        <taxon>Stramenopiles</taxon>
        <taxon>Oomycota</taxon>
        <taxon>Saprolegniomycetes</taxon>
        <taxon>Saprolegniales</taxon>
        <taxon>Achlyaceae</taxon>
        <taxon>Achlya</taxon>
    </lineage>
</organism>
<protein>
    <recommendedName>
        <fullName evidence="3">CHCH domain-containing protein</fullName>
    </recommendedName>
</protein>
<evidence type="ECO:0008006" key="3">
    <source>
        <dbReference type="Google" id="ProtNLM"/>
    </source>
</evidence>
<proteinExistence type="predicted"/>
<keyword evidence="2" id="KW-1185">Reference proteome</keyword>
<dbReference type="Proteomes" id="UP000243579">
    <property type="component" value="Unassembled WGS sequence"/>
</dbReference>
<dbReference type="OrthoDB" id="150246at2759"/>
<evidence type="ECO:0000313" key="2">
    <source>
        <dbReference type="Proteomes" id="UP000243579"/>
    </source>
</evidence>
<dbReference type="AlphaFoldDB" id="A0A1V9YQL4"/>
<gene>
    <name evidence="1" type="ORF">ACHHYP_07769</name>
</gene>
<evidence type="ECO:0000313" key="1">
    <source>
        <dbReference type="EMBL" id="OQR87950.1"/>
    </source>
</evidence>
<sequence>MAKFTHEQMKKMTRRVASESTECQPEFLLFIGAMAKHNWDSSKCVREWRDAFNCVAGNRNKGSAKQKSTLNYHVMRLAKGL</sequence>
<comment type="caution">
    <text evidence="1">The sequence shown here is derived from an EMBL/GenBank/DDBJ whole genome shotgun (WGS) entry which is preliminary data.</text>
</comment>
<name>A0A1V9YQL4_ACHHY</name>
<reference evidence="1 2" key="1">
    <citation type="journal article" date="2014" name="Genome Biol. Evol.">
        <title>The secreted proteins of Achlya hypogyna and Thraustotheca clavata identify the ancestral oomycete secretome and reveal gene acquisitions by horizontal gene transfer.</title>
        <authorList>
            <person name="Misner I."/>
            <person name="Blouin N."/>
            <person name="Leonard G."/>
            <person name="Richards T.A."/>
            <person name="Lane C.E."/>
        </authorList>
    </citation>
    <scope>NUCLEOTIDE SEQUENCE [LARGE SCALE GENOMIC DNA]</scope>
    <source>
        <strain evidence="1 2">ATCC 48635</strain>
    </source>
</reference>
<dbReference type="EMBL" id="JNBR01001416">
    <property type="protein sequence ID" value="OQR87950.1"/>
    <property type="molecule type" value="Genomic_DNA"/>
</dbReference>
<accession>A0A1V9YQL4</accession>